<keyword evidence="1" id="KW-0812">Transmembrane</keyword>
<feature type="domain" description="Type II secretion system protein GspG C-terminal" evidence="2">
    <location>
        <begin position="42"/>
        <end position="138"/>
    </location>
</feature>
<reference evidence="3 4" key="1">
    <citation type="submission" date="2018-01" db="EMBL/GenBank/DDBJ databases">
        <authorList>
            <person name="Paulsen S."/>
            <person name="Gram L.K."/>
        </authorList>
    </citation>
    <scope>NUCLEOTIDE SEQUENCE [LARGE SCALE GENOMIC DNA]</scope>
    <source>
        <strain evidence="3 4">S2599</strain>
    </source>
</reference>
<dbReference type="Pfam" id="PF08334">
    <property type="entry name" value="T2SSG"/>
    <property type="match status" value="1"/>
</dbReference>
<dbReference type="OrthoDB" id="9795612at2"/>
<dbReference type="Gene3D" id="3.30.700.10">
    <property type="entry name" value="Glycoprotein, Type 4 Pilin"/>
    <property type="match status" value="1"/>
</dbReference>
<feature type="transmembrane region" description="Helical" evidence="1">
    <location>
        <begin position="194"/>
        <end position="216"/>
    </location>
</feature>
<dbReference type="InterPro" id="IPR045584">
    <property type="entry name" value="Pilin-like"/>
</dbReference>
<protein>
    <recommendedName>
        <fullName evidence="2">Type II secretion system protein GspG C-terminal domain-containing protein</fullName>
    </recommendedName>
</protein>
<dbReference type="AlphaFoldDB" id="A0A5S3WNU3"/>
<evidence type="ECO:0000313" key="3">
    <source>
        <dbReference type="EMBL" id="TMP29705.1"/>
    </source>
</evidence>
<proteinExistence type="predicted"/>
<reference evidence="4" key="2">
    <citation type="submission" date="2019-06" db="EMBL/GenBank/DDBJ databases">
        <title>Co-occurence of chitin degradation, pigmentation and bioactivity in marine Pseudoalteromonas.</title>
        <authorList>
            <person name="Sonnenschein E.C."/>
            <person name="Bech P.K."/>
        </authorList>
    </citation>
    <scope>NUCLEOTIDE SEQUENCE [LARGE SCALE GENOMIC DNA]</scope>
    <source>
        <strain evidence="4">S2599</strain>
    </source>
</reference>
<gene>
    <name evidence="3" type="ORF">CWB98_23495</name>
</gene>
<dbReference type="SUPFAM" id="SSF54523">
    <property type="entry name" value="Pili subunits"/>
    <property type="match status" value="1"/>
</dbReference>
<evidence type="ECO:0000313" key="4">
    <source>
        <dbReference type="Proteomes" id="UP000306719"/>
    </source>
</evidence>
<evidence type="ECO:0000259" key="2">
    <source>
        <dbReference type="Pfam" id="PF08334"/>
    </source>
</evidence>
<feature type="transmembrane region" description="Helical" evidence="1">
    <location>
        <begin position="157"/>
        <end position="182"/>
    </location>
</feature>
<dbReference type="Proteomes" id="UP000306719">
    <property type="component" value="Unassembled WGS sequence"/>
</dbReference>
<evidence type="ECO:0000256" key="1">
    <source>
        <dbReference type="SAM" id="Phobius"/>
    </source>
</evidence>
<comment type="caution">
    <text evidence="3">The sequence shown here is derived from an EMBL/GenBank/DDBJ whole genome shotgun (WGS) entry which is preliminary data.</text>
</comment>
<organism evidence="3 4">
    <name type="scientific">Pseudoalteromonas rubra</name>
    <dbReference type="NCBI Taxonomy" id="43658"/>
    <lineage>
        <taxon>Bacteria</taxon>
        <taxon>Pseudomonadati</taxon>
        <taxon>Pseudomonadota</taxon>
        <taxon>Gammaproteobacteria</taxon>
        <taxon>Alteromonadales</taxon>
        <taxon>Pseudoalteromonadaceae</taxon>
        <taxon>Pseudoalteromonas</taxon>
    </lineage>
</organism>
<dbReference type="InterPro" id="IPR013545">
    <property type="entry name" value="T2SS_protein-GspG_C"/>
</dbReference>
<dbReference type="EMBL" id="PNCJ01000091">
    <property type="protein sequence ID" value="TMP29705.1"/>
    <property type="molecule type" value="Genomic_DNA"/>
</dbReference>
<name>A0A5S3WNU3_9GAMM</name>
<accession>A0A5S3WNU3</accession>
<keyword evidence="1" id="KW-0472">Membrane</keyword>
<keyword evidence="1" id="KW-1133">Transmembrane helix</keyword>
<sequence>MPGHNAGGNKETSMQKVKVIALVIITLISAFAKSSSRELSPEEIAYLDIKQLAEAVELYHREFGRYPTNEQGLGVLAQEVFISKSCPCKKDKIINGLPEDPWGRDYLYLSPGKNNPEGFDIWTYGKDGLPGGTGANRGGGNWGELECGLKEQHGFQAFFILLILTGFGVSLPPYIAGVFLAYRKGNSIEKSLVGYHLGVLCYFVLLVFLLAVASVIL</sequence>